<keyword evidence="15" id="KW-1185">Reference proteome</keyword>
<comment type="similarity">
    <text evidence="10">Belongs to the MntA antitoxin family.</text>
</comment>
<evidence type="ECO:0000256" key="5">
    <source>
        <dbReference type="ARBA" id="ARBA00022723"/>
    </source>
</evidence>
<dbReference type="GO" id="GO:0005524">
    <property type="term" value="F:ATP binding"/>
    <property type="evidence" value="ECO:0007669"/>
    <property type="project" value="UniProtKB-KW"/>
</dbReference>
<evidence type="ECO:0000256" key="3">
    <source>
        <dbReference type="ARBA" id="ARBA00022679"/>
    </source>
</evidence>
<keyword evidence="2" id="KW-1277">Toxin-antitoxin system</keyword>
<comment type="catalytic activity">
    <reaction evidence="11">
        <text>O-(5'-adenylyl)-L-tyrosyl-[protein] + ATP = O-[5'-(adenylyl-(5'-&gt;3')-adenylyl)]-L-tyrosyl-[protein] + diphosphate</text>
        <dbReference type="Rhea" id="RHEA:66528"/>
        <dbReference type="Rhea" id="RHEA-COMP:13846"/>
        <dbReference type="Rhea" id="RHEA-COMP:17046"/>
        <dbReference type="ChEBI" id="CHEBI:30616"/>
        <dbReference type="ChEBI" id="CHEBI:33019"/>
        <dbReference type="ChEBI" id="CHEBI:83624"/>
        <dbReference type="ChEBI" id="CHEBI:167160"/>
    </reaction>
</comment>
<sequence length="109" mass="12446">MKKTVPNSLTKRSLEEMKALLRQRLPELRQMYGITSLEIFGSWVRGEQTKRSDLDILVEFDPARKISLFDLVSLEQDLSSYLAIPIDLVEKSAVKPALRNRIISEAVSL</sequence>
<keyword evidence="7" id="KW-0067">ATP-binding</keyword>
<feature type="domain" description="Polymerase nucleotidyl transferase" evidence="13">
    <location>
        <begin position="24"/>
        <end position="107"/>
    </location>
</feature>
<evidence type="ECO:0000256" key="4">
    <source>
        <dbReference type="ARBA" id="ARBA00022695"/>
    </source>
</evidence>
<protein>
    <recommendedName>
        <fullName evidence="9">protein adenylyltransferase</fullName>
        <ecNumber evidence="9">2.7.7.108</ecNumber>
    </recommendedName>
</protein>
<keyword evidence="6" id="KW-0547">Nucleotide-binding</keyword>
<dbReference type="InterPro" id="IPR052038">
    <property type="entry name" value="Type-VII_TA_antitoxin"/>
</dbReference>
<evidence type="ECO:0000256" key="2">
    <source>
        <dbReference type="ARBA" id="ARBA00022649"/>
    </source>
</evidence>
<evidence type="ECO:0000259" key="13">
    <source>
        <dbReference type="Pfam" id="PF01909"/>
    </source>
</evidence>
<evidence type="ECO:0000313" key="14">
    <source>
        <dbReference type="EMBL" id="AGB02829.1"/>
    </source>
</evidence>
<dbReference type="InterPro" id="IPR002934">
    <property type="entry name" value="Polymerase_NTP_transf_dom"/>
</dbReference>
<gene>
    <name evidence="14" type="ordered locus">Metfor_1806</name>
</gene>
<dbReference type="STRING" id="593750.Metfor_1806"/>
<reference evidence="14 15" key="2">
    <citation type="journal article" date="2014" name="Genome Announc.">
        <title>Complete Genome Sequence of Methanoregula formicica SMSPT, a Mesophilic Hydrogenotrophic Methanogen Isolated from a Methanogenic Upflow Anaerobic Sludge Blanket Reactor.</title>
        <authorList>
            <person name="Yamamoto K."/>
            <person name="Tamaki H."/>
            <person name="Cadillo-Quiroz H."/>
            <person name="Imachi H."/>
            <person name="Kyrpides N."/>
            <person name="Woyke T."/>
            <person name="Goodwin L."/>
            <person name="Zinder S.H."/>
            <person name="Kamagata Y."/>
            <person name="Liu W.T."/>
        </authorList>
    </citation>
    <scope>NUCLEOTIDE SEQUENCE [LARGE SCALE GENOMIC DNA]</scope>
    <source>
        <strain evidence="15">DSM 22288 / NBRC 105244 / SMSP</strain>
    </source>
</reference>
<evidence type="ECO:0000256" key="9">
    <source>
        <dbReference type="ARBA" id="ARBA00034531"/>
    </source>
</evidence>
<evidence type="ECO:0000256" key="8">
    <source>
        <dbReference type="ARBA" id="ARBA00022842"/>
    </source>
</evidence>
<dbReference type="Gene3D" id="3.30.460.10">
    <property type="entry name" value="Beta Polymerase, domain 2"/>
    <property type="match status" value="1"/>
</dbReference>
<dbReference type="AlphaFoldDB" id="L0HIC9"/>
<organism evidence="14 15">
    <name type="scientific">Methanoregula formicica (strain DSM 22288 / NBRC 105244 / SMSP)</name>
    <dbReference type="NCBI Taxonomy" id="593750"/>
    <lineage>
        <taxon>Archaea</taxon>
        <taxon>Methanobacteriati</taxon>
        <taxon>Methanobacteriota</taxon>
        <taxon>Stenosarchaea group</taxon>
        <taxon>Methanomicrobia</taxon>
        <taxon>Methanomicrobiales</taxon>
        <taxon>Methanoregulaceae</taxon>
        <taxon>Methanoregula</taxon>
    </lineage>
</organism>
<keyword evidence="5" id="KW-0479">Metal-binding</keyword>
<dbReference type="GO" id="GO:0070733">
    <property type="term" value="F:AMPylase activity"/>
    <property type="evidence" value="ECO:0007669"/>
    <property type="project" value="UniProtKB-EC"/>
</dbReference>
<dbReference type="Proteomes" id="UP000010824">
    <property type="component" value="Chromosome"/>
</dbReference>
<dbReference type="eggNOG" id="arCOG01206">
    <property type="taxonomic scope" value="Archaea"/>
</dbReference>
<dbReference type="KEGG" id="mfo:Metfor_1806"/>
<dbReference type="SUPFAM" id="SSF81301">
    <property type="entry name" value="Nucleotidyltransferase"/>
    <property type="match status" value="1"/>
</dbReference>
<evidence type="ECO:0000256" key="6">
    <source>
        <dbReference type="ARBA" id="ARBA00022741"/>
    </source>
</evidence>
<evidence type="ECO:0000256" key="11">
    <source>
        <dbReference type="ARBA" id="ARBA00047518"/>
    </source>
</evidence>
<reference evidence="15" key="1">
    <citation type="submission" date="2011-12" db="EMBL/GenBank/DDBJ databases">
        <title>Complete sequence of Methanoregula formicicum SMSP.</title>
        <authorList>
            <person name="Lucas S."/>
            <person name="Han J."/>
            <person name="Lapidus A."/>
            <person name="Cheng J.-F."/>
            <person name="Goodwin L."/>
            <person name="Pitluck S."/>
            <person name="Peters L."/>
            <person name="Ovchinnikova G."/>
            <person name="Teshima H."/>
            <person name="Detter J.C."/>
            <person name="Han C."/>
            <person name="Tapia R."/>
            <person name="Land M."/>
            <person name="Hauser L."/>
            <person name="Kyrpides N."/>
            <person name="Ivanova N."/>
            <person name="Pagani I."/>
            <person name="Imachi H."/>
            <person name="Tamaki H."/>
            <person name="Sekiguchi Y."/>
            <person name="Kamagata Y."/>
            <person name="Cadillo-Quiroz H."/>
            <person name="Zinder S."/>
            <person name="Liu W.-T."/>
            <person name="Woyke T."/>
        </authorList>
    </citation>
    <scope>NUCLEOTIDE SEQUENCE [LARGE SCALE GENOMIC DNA]</scope>
    <source>
        <strain evidence="15">DSM 22288 / NBRC 105244 / SMSP</strain>
    </source>
</reference>
<dbReference type="RefSeq" id="WP_015285792.1">
    <property type="nucleotide sequence ID" value="NC_019943.1"/>
</dbReference>
<dbReference type="PANTHER" id="PTHR33571:SF19">
    <property type="entry name" value="PROTEIN ADENYLYLTRANSFERASE MJ0128-RELATED"/>
    <property type="match status" value="1"/>
</dbReference>
<evidence type="ECO:0000256" key="12">
    <source>
        <dbReference type="ARBA" id="ARBA00048696"/>
    </source>
</evidence>
<dbReference type="HOGENOM" id="CLU_130257_10_0_2"/>
<dbReference type="CDD" id="cd05403">
    <property type="entry name" value="NT_KNTase_like"/>
    <property type="match status" value="1"/>
</dbReference>
<dbReference type="GeneID" id="14308195"/>
<evidence type="ECO:0000256" key="7">
    <source>
        <dbReference type="ARBA" id="ARBA00022840"/>
    </source>
</evidence>
<dbReference type="InParanoid" id="L0HIC9"/>
<dbReference type="EC" id="2.7.7.108" evidence="9"/>
<dbReference type="GO" id="GO:0046872">
    <property type="term" value="F:metal ion binding"/>
    <property type="evidence" value="ECO:0007669"/>
    <property type="project" value="UniProtKB-KW"/>
</dbReference>
<evidence type="ECO:0000313" key="15">
    <source>
        <dbReference type="Proteomes" id="UP000010824"/>
    </source>
</evidence>
<comment type="cofactor">
    <cofactor evidence="1">
        <name>Mg(2+)</name>
        <dbReference type="ChEBI" id="CHEBI:18420"/>
    </cofactor>
</comment>
<keyword evidence="4" id="KW-0548">Nucleotidyltransferase</keyword>
<keyword evidence="3 14" id="KW-0808">Transferase</keyword>
<keyword evidence="8" id="KW-0460">Magnesium</keyword>
<dbReference type="PANTHER" id="PTHR33571">
    <property type="entry name" value="SSL8005 PROTEIN"/>
    <property type="match status" value="1"/>
</dbReference>
<dbReference type="EMBL" id="CP003167">
    <property type="protein sequence ID" value="AGB02829.1"/>
    <property type="molecule type" value="Genomic_DNA"/>
</dbReference>
<evidence type="ECO:0000256" key="1">
    <source>
        <dbReference type="ARBA" id="ARBA00001946"/>
    </source>
</evidence>
<comment type="catalytic activity">
    <reaction evidence="12">
        <text>L-tyrosyl-[protein] + ATP = O-(5'-adenylyl)-L-tyrosyl-[protein] + diphosphate</text>
        <dbReference type="Rhea" id="RHEA:54288"/>
        <dbReference type="Rhea" id="RHEA-COMP:10136"/>
        <dbReference type="Rhea" id="RHEA-COMP:13846"/>
        <dbReference type="ChEBI" id="CHEBI:30616"/>
        <dbReference type="ChEBI" id="CHEBI:33019"/>
        <dbReference type="ChEBI" id="CHEBI:46858"/>
        <dbReference type="ChEBI" id="CHEBI:83624"/>
        <dbReference type="EC" id="2.7.7.108"/>
    </reaction>
</comment>
<accession>L0HIC9</accession>
<dbReference type="Pfam" id="PF01909">
    <property type="entry name" value="NTP_transf_2"/>
    <property type="match status" value="1"/>
</dbReference>
<dbReference type="InterPro" id="IPR043519">
    <property type="entry name" value="NT_sf"/>
</dbReference>
<evidence type="ECO:0000256" key="10">
    <source>
        <dbReference type="ARBA" id="ARBA00038276"/>
    </source>
</evidence>
<name>L0HIC9_METFS</name>
<dbReference type="OrthoDB" id="61846at2157"/>
<proteinExistence type="inferred from homology"/>